<dbReference type="GO" id="GO:0020037">
    <property type="term" value="F:heme binding"/>
    <property type="evidence" value="ECO:0007669"/>
    <property type="project" value="InterPro"/>
</dbReference>
<evidence type="ECO:0000256" key="4">
    <source>
        <dbReference type="ARBA" id="ARBA00022723"/>
    </source>
</evidence>
<dbReference type="EMBL" id="CAJVRL010000060">
    <property type="protein sequence ID" value="CAG8955196.1"/>
    <property type="molecule type" value="Genomic_DNA"/>
</dbReference>
<accession>A0A9N9KWK6</accession>
<keyword evidence="10" id="KW-1133">Transmembrane helix</keyword>
<dbReference type="Proteomes" id="UP000696280">
    <property type="component" value="Unassembled WGS sequence"/>
</dbReference>
<keyword evidence="3 8" id="KW-0349">Heme</keyword>
<keyword evidence="7 9" id="KW-0503">Monooxygenase</keyword>
<gene>
    <name evidence="11" type="ORF">HYFRA_00007212</name>
</gene>
<evidence type="ECO:0000256" key="1">
    <source>
        <dbReference type="ARBA" id="ARBA00001971"/>
    </source>
</evidence>
<protein>
    <recommendedName>
        <fullName evidence="13">Cytochrome P450</fullName>
    </recommendedName>
</protein>
<dbReference type="InterPro" id="IPR001128">
    <property type="entry name" value="Cyt_P450"/>
</dbReference>
<dbReference type="Pfam" id="PF00067">
    <property type="entry name" value="p450"/>
    <property type="match status" value="1"/>
</dbReference>
<dbReference type="InterPro" id="IPR017972">
    <property type="entry name" value="Cyt_P450_CS"/>
</dbReference>
<dbReference type="GO" id="GO:0004497">
    <property type="term" value="F:monooxygenase activity"/>
    <property type="evidence" value="ECO:0007669"/>
    <property type="project" value="UniProtKB-KW"/>
</dbReference>
<name>A0A9N9KWK6_9HELO</name>
<dbReference type="AlphaFoldDB" id="A0A9N9KWK6"/>
<keyword evidence="4 8" id="KW-0479">Metal-binding</keyword>
<evidence type="ECO:0000256" key="9">
    <source>
        <dbReference type="RuleBase" id="RU000461"/>
    </source>
</evidence>
<dbReference type="PANTHER" id="PTHR24287">
    <property type="entry name" value="P450, PUTATIVE (EUROFUNG)-RELATED"/>
    <property type="match status" value="1"/>
</dbReference>
<dbReference type="Gene3D" id="1.10.630.10">
    <property type="entry name" value="Cytochrome P450"/>
    <property type="match status" value="1"/>
</dbReference>
<dbReference type="InterPro" id="IPR036396">
    <property type="entry name" value="Cyt_P450_sf"/>
</dbReference>
<comment type="caution">
    <text evidence="11">The sequence shown here is derived from an EMBL/GenBank/DDBJ whole genome shotgun (WGS) entry which is preliminary data.</text>
</comment>
<evidence type="ECO:0000256" key="2">
    <source>
        <dbReference type="ARBA" id="ARBA00010617"/>
    </source>
</evidence>
<dbReference type="InterPro" id="IPR002401">
    <property type="entry name" value="Cyt_P450_E_grp-I"/>
</dbReference>
<dbReference type="OrthoDB" id="1470350at2759"/>
<dbReference type="PANTHER" id="PTHR24287:SF1">
    <property type="entry name" value="P450, PUTATIVE (EUROFUNG)-RELATED"/>
    <property type="match status" value="1"/>
</dbReference>
<keyword evidence="10" id="KW-0812">Transmembrane</keyword>
<proteinExistence type="inferred from homology"/>
<comment type="similarity">
    <text evidence="2 9">Belongs to the cytochrome P450 family.</text>
</comment>
<evidence type="ECO:0000256" key="8">
    <source>
        <dbReference type="PIRSR" id="PIRSR602401-1"/>
    </source>
</evidence>
<dbReference type="PROSITE" id="PS00086">
    <property type="entry name" value="CYTOCHROME_P450"/>
    <property type="match status" value="1"/>
</dbReference>
<evidence type="ECO:0008006" key="13">
    <source>
        <dbReference type="Google" id="ProtNLM"/>
    </source>
</evidence>
<feature type="binding site" description="axial binding residue" evidence="8">
    <location>
        <position position="468"/>
    </location>
    <ligand>
        <name>heme</name>
        <dbReference type="ChEBI" id="CHEBI:30413"/>
    </ligand>
    <ligandPart>
        <name>Fe</name>
        <dbReference type="ChEBI" id="CHEBI:18248"/>
    </ligandPart>
</feature>
<reference evidence="11" key="1">
    <citation type="submission" date="2021-07" db="EMBL/GenBank/DDBJ databases">
        <authorList>
            <person name="Durling M."/>
        </authorList>
    </citation>
    <scope>NUCLEOTIDE SEQUENCE</scope>
</reference>
<evidence type="ECO:0000313" key="11">
    <source>
        <dbReference type="EMBL" id="CAG8955196.1"/>
    </source>
</evidence>
<dbReference type="SUPFAM" id="SSF48264">
    <property type="entry name" value="Cytochrome P450"/>
    <property type="match status" value="1"/>
</dbReference>
<evidence type="ECO:0000256" key="3">
    <source>
        <dbReference type="ARBA" id="ARBA00022617"/>
    </source>
</evidence>
<organism evidence="11 12">
    <name type="scientific">Hymenoscyphus fraxineus</name>
    <dbReference type="NCBI Taxonomy" id="746836"/>
    <lineage>
        <taxon>Eukaryota</taxon>
        <taxon>Fungi</taxon>
        <taxon>Dikarya</taxon>
        <taxon>Ascomycota</taxon>
        <taxon>Pezizomycotina</taxon>
        <taxon>Leotiomycetes</taxon>
        <taxon>Helotiales</taxon>
        <taxon>Helotiaceae</taxon>
        <taxon>Hymenoscyphus</taxon>
    </lineage>
</organism>
<dbReference type="GO" id="GO:0016705">
    <property type="term" value="F:oxidoreductase activity, acting on paired donors, with incorporation or reduction of molecular oxygen"/>
    <property type="evidence" value="ECO:0007669"/>
    <property type="project" value="InterPro"/>
</dbReference>
<comment type="cofactor">
    <cofactor evidence="1 8">
        <name>heme</name>
        <dbReference type="ChEBI" id="CHEBI:30413"/>
    </cofactor>
</comment>
<keyword evidence="6 8" id="KW-0408">Iron</keyword>
<dbReference type="CDD" id="cd11063">
    <property type="entry name" value="CYP52"/>
    <property type="match status" value="1"/>
</dbReference>
<feature type="transmembrane region" description="Helical" evidence="10">
    <location>
        <begin position="6"/>
        <end position="24"/>
    </location>
</feature>
<dbReference type="PRINTS" id="PR00385">
    <property type="entry name" value="P450"/>
</dbReference>
<dbReference type="InterPro" id="IPR047146">
    <property type="entry name" value="Cyt_P450_E_CYP52_fungi"/>
</dbReference>
<keyword evidence="5 9" id="KW-0560">Oxidoreductase</keyword>
<dbReference type="PRINTS" id="PR00463">
    <property type="entry name" value="EP450I"/>
</dbReference>
<evidence type="ECO:0000256" key="6">
    <source>
        <dbReference type="ARBA" id="ARBA00023004"/>
    </source>
</evidence>
<dbReference type="GO" id="GO:0005506">
    <property type="term" value="F:iron ion binding"/>
    <property type="evidence" value="ECO:0007669"/>
    <property type="project" value="InterPro"/>
</dbReference>
<evidence type="ECO:0000256" key="10">
    <source>
        <dbReference type="SAM" id="Phobius"/>
    </source>
</evidence>
<keyword evidence="12" id="KW-1185">Reference proteome</keyword>
<keyword evidence="10" id="KW-0472">Membrane</keyword>
<evidence type="ECO:0000313" key="12">
    <source>
        <dbReference type="Proteomes" id="UP000696280"/>
    </source>
</evidence>
<evidence type="ECO:0000256" key="7">
    <source>
        <dbReference type="ARBA" id="ARBA00023033"/>
    </source>
</evidence>
<sequence length="521" mass="59092">MYSLINFKSALAAIVLYIFYRIIISKLTSFRNAQKAKALGCEPAYMQPNQLPFGIDHLLVSINAVKDGTFLTVIEDFFVDLGGRHTFSTSVLGGIETLTVEPTNIQAMLATQFEDFDLGDRRRGTMDPFLGSGIFTQDGKKWQHSRAMLRPQFVREQVSDLVTEEEHVQNLFCVLPTSSTDGWTAEVDLQPLFFNLTLDAASQFLLGESTYSQLTDPTSDKRVADFAKCFDAGTRGLSKKFSYGPFSTLLHPTGWKAAVSTCHNFIDDVISKRLENMDRKKIFGESEDERNRYVFLEALAQETRDVLELRSQILNILLAGRDTTAATLGWTFFQLVRHPEVYQKLRKIILREFGTYSECVPHKDITFQKLKSCSYLQHTLSETLRLFPVVPWNNRVANKDTSLPTGGGPDGKSKIFVPKGGQISYSVHVMQRRKDLWGEDAAEFKPERWEGRKMGWDFIPFNGGPRICLGQQYAITEASYVIVRLLQRFDDMANMDPSLQPRYEMGLTVCPSEVKVKMHEA</sequence>
<evidence type="ECO:0000256" key="5">
    <source>
        <dbReference type="ARBA" id="ARBA00023002"/>
    </source>
</evidence>